<dbReference type="Pfam" id="PF04966">
    <property type="entry name" value="OprB"/>
    <property type="match status" value="1"/>
</dbReference>
<evidence type="ECO:0000313" key="4">
    <source>
        <dbReference type="EMBL" id="MBP0493771.1"/>
    </source>
</evidence>
<evidence type="ECO:0000313" key="5">
    <source>
        <dbReference type="Proteomes" id="UP000677537"/>
    </source>
</evidence>
<evidence type="ECO:0000256" key="3">
    <source>
        <dbReference type="SAM" id="MobiDB-lite"/>
    </source>
</evidence>
<name>A0A940N0D3_9PROT</name>
<dbReference type="Proteomes" id="UP000677537">
    <property type="component" value="Unassembled WGS sequence"/>
</dbReference>
<dbReference type="RefSeq" id="WP_209374315.1">
    <property type="nucleotide sequence ID" value="NZ_JAGIZA010000007.1"/>
</dbReference>
<evidence type="ECO:0000256" key="2">
    <source>
        <dbReference type="RuleBase" id="RU363072"/>
    </source>
</evidence>
<dbReference type="AlphaFoldDB" id="A0A940N0D3"/>
<dbReference type="GO" id="GO:0015288">
    <property type="term" value="F:porin activity"/>
    <property type="evidence" value="ECO:0007669"/>
    <property type="project" value="InterPro"/>
</dbReference>
<organism evidence="4 5">
    <name type="scientific">Roseomonas indoligenes</name>
    <dbReference type="NCBI Taxonomy" id="2820811"/>
    <lineage>
        <taxon>Bacteria</taxon>
        <taxon>Pseudomonadati</taxon>
        <taxon>Pseudomonadota</taxon>
        <taxon>Alphaproteobacteria</taxon>
        <taxon>Acetobacterales</taxon>
        <taxon>Roseomonadaceae</taxon>
        <taxon>Roseomonas</taxon>
    </lineage>
</organism>
<gene>
    <name evidence="4" type="ORF">J5Y10_13370</name>
</gene>
<dbReference type="GO" id="GO:0008643">
    <property type="term" value="P:carbohydrate transport"/>
    <property type="evidence" value="ECO:0007669"/>
    <property type="project" value="InterPro"/>
</dbReference>
<protein>
    <submittedName>
        <fullName evidence="4">Carbohydrate porin</fullName>
    </submittedName>
</protein>
<comment type="caution">
    <text evidence="4">The sequence shown here is derived from an EMBL/GenBank/DDBJ whole genome shotgun (WGS) entry which is preliminary data.</text>
</comment>
<dbReference type="InterPro" id="IPR038673">
    <property type="entry name" value="OprB_sf"/>
</dbReference>
<proteinExistence type="inferred from homology"/>
<keyword evidence="5" id="KW-1185">Reference proteome</keyword>
<reference evidence="4" key="1">
    <citation type="submission" date="2021-03" db="EMBL/GenBank/DDBJ databases">
        <authorList>
            <person name="So Y."/>
        </authorList>
    </citation>
    <scope>NUCLEOTIDE SEQUENCE</scope>
    <source>
        <strain evidence="4">SG15</strain>
    </source>
</reference>
<comment type="similarity">
    <text evidence="1 2">Belongs to the OprB family.</text>
</comment>
<dbReference type="InterPro" id="IPR007049">
    <property type="entry name" value="Carb-sel_porin_OprB"/>
</dbReference>
<dbReference type="GO" id="GO:0016020">
    <property type="term" value="C:membrane"/>
    <property type="evidence" value="ECO:0007669"/>
    <property type="project" value="InterPro"/>
</dbReference>
<sequence>MNDETPGEGARAAVAPRPPVRPGCKKSRRGRAAGAALGILLALLPAGRAAAQRANSVYGTGAPIYQDNLDAAVGGLTSALDALEQAGWLLRGSLTSVVQVSPGFHARINGPNSFRPGPATADTEELDLVLGRRLWKGAELIVIPSLLRGHGLSNALGVAQYTNGLAASRDRVWDAYVSHAFIRQTIDLSYDAFGGDSDPTRFAGPLAAERITLTAGRVSVLDFFDTNRYAVDPGSQFLNGGLFASAAFPSAADPRGGTNGVVAEYENRRWALRLGAFQVSRDIAAGSLDPQPLKHQQVVAEADRFWWAGQRPGAVRLVGGLTRFSTRRWDELTRALLDEAPEPAARARSQPMAAANAEQAVTDAVGIFARTAWNGAQVRNWMFTEADWSASAGLSIAGNAWGRFDDMLGLGAGIAGLSPGHRRYLAAGGTGSVLGDGALQYRPEKVLEAYYAVQVAPGAALTVDYQLIAAPGHNAARGPASVFSLRTNLSF</sequence>
<dbReference type="EMBL" id="JAGIZA010000007">
    <property type="protein sequence ID" value="MBP0493771.1"/>
    <property type="molecule type" value="Genomic_DNA"/>
</dbReference>
<accession>A0A940N0D3</accession>
<feature type="region of interest" description="Disordered" evidence="3">
    <location>
        <begin position="1"/>
        <end position="28"/>
    </location>
</feature>
<evidence type="ECO:0000256" key="1">
    <source>
        <dbReference type="ARBA" id="ARBA00008769"/>
    </source>
</evidence>
<dbReference type="Gene3D" id="2.40.160.180">
    <property type="entry name" value="Carbohydrate-selective porin OprB"/>
    <property type="match status" value="1"/>
</dbReference>